<dbReference type="GO" id="GO:0009245">
    <property type="term" value="P:lipid A biosynthetic process"/>
    <property type="evidence" value="ECO:0007669"/>
    <property type="project" value="TreeGrafter"/>
</dbReference>
<dbReference type="GO" id="GO:0046872">
    <property type="term" value="F:metal ion binding"/>
    <property type="evidence" value="ECO:0007669"/>
    <property type="project" value="UniProtKB-KW"/>
</dbReference>
<dbReference type="InterPro" id="IPR051158">
    <property type="entry name" value="Metallophosphoesterase_sf"/>
</dbReference>
<reference evidence="6 8" key="1">
    <citation type="submission" date="2020-12" db="EMBL/GenBank/DDBJ databases">
        <title>strain FJAT-54423T represents a novel species of the genus Brevibacillus.</title>
        <authorList>
            <person name="Tang R."/>
        </authorList>
    </citation>
    <scope>NUCLEOTIDE SEQUENCE [LARGE SCALE GENOMIC DNA]</scope>
    <source>
        <strain evidence="6 8">FJAT-54423</strain>
    </source>
</reference>
<proteinExistence type="inferred from homology"/>
<dbReference type="RefSeq" id="WP_198826507.1">
    <property type="nucleotide sequence ID" value="NZ_CP066308.1"/>
</dbReference>
<organism evidence="6 8">
    <name type="scientific">Brevibacillus composti</name>
    <dbReference type="NCBI Taxonomy" id="2796470"/>
    <lineage>
        <taxon>Bacteria</taxon>
        <taxon>Bacillati</taxon>
        <taxon>Bacillota</taxon>
        <taxon>Bacilli</taxon>
        <taxon>Bacillales</taxon>
        <taxon>Paenibacillaceae</taxon>
        <taxon>Brevibacillus</taxon>
    </lineage>
</organism>
<evidence type="ECO:0000313" key="9">
    <source>
        <dbReference type="Proteomes" id="UP000677234"/>
    </source>
</evidence>
<dbReference type="GO" id="GO:0016020">
    <property type="term" value="C:membrane"/>
    <property type="evidence" value="ECO:0007669"/>
    <property type="project" value="GOC"/>
</dbReference>
<dbReference type="EMBL" id="CP073708">
    <property type="protein sequence ID" value="QUO39952.1"/>
    <property type="molecule type" value="Genomic_DNA"/>
</dbReference>
<dbReference type="EMBL" id="CP066308">
    <property type="protein sequence ID" value="QQE72874.1"/>
    <property type="molecule type" value="Genomic_DNA"/>
</dbReference>
<reference evidence="7" key="2">
    <citation type="submission" date="2021-04" db="EMBL/GenBank/DDBJ databases">
        <title>Brevibacillus composti FJAT-54423, complete genome.</title>
        <authorList>
            <person name="Tang R."/>
        </authorList>
    </citation>
    <scope>NUCLEOTIDE SEQUENCE</scope>
    <source>
        <strain evidence="7">FJAT-54424</strain>
    </source>
</reference>
<gene>
    <name evidence="6" type="ORF">JD108_13080</name>
    <name evidence="7" type="ORF">KDJ56_13025</name>
</gene>
<evidence type="ECO:0000256" key="2">
    <source>
        <dbReference type="ARBA" id="ARBA00022723"/>
    </source>
</evidence>
<dbReference type="AlphaFoldDB" id="A0A7T5EHS8"/>
<sequence length="297" mass="32696">MSWQTRLNSSRPAVSRRAFLRKGIRLLFGTLGLGALTAGYAYGLERHWLQVASRTVGIPGLPPEWQGVRIVHFSDLHLGHYFGINELEQVAHSIDQERPDLICFTGDLVDEGTSLLPEAVPVLRQMQAPLGKFAVLGNHDWRYGKDVIIRQAWLDAGFQVLMNENAAIAKQGSTLYIAGLDDVLYGVPDPAAALRGVPEEGKVILLVHEPDFADEAAKHPFVLQLSGHSHGGQVRLPVLGHLVVPPMGRKYVHGLHHVGDRGMPVYTSRGIGTTILPVRFFCRPEITVLTLEALTEH</sequence>
<keyword evidence="3" id="KW-0378">Hydrolase</keyword>
<dbReference type="PANTHER" id="PTHR31302:SF25">
    <property type="entry name" value="PHOSPHOESTERASE"/>
    <property type="match status" value="1"/>
</dbReference>
<dbReference type="Proteomes" id="UP000677234">
    <property type="component" value="Chromosome"/>
</dbReference>
<evidence type="ECO:0000256" key="3">
    <source>
        <dbReference type="ARBA" id="ARBA00022801"/>
    </source>
</evidence>
<evidence type="ECO:0000256" key="4">
    <source>
        <dbReference type="ARBA" id="ARBA00061089"/>
    </source>
</evidence>
<evidence type="ECO:0000259" key="5">
    <source>
        <dbReference type="Pfam" id="PF00149"/>
    </source>
</evidence>
<accession>A0A7T5EHS8</accession>
<keyword evidence="2" id="KW-0479">Metal-binding</keyword>
<dbReference type="InterPro" id="IPR004843">
    <property type="entry name" value="Calcineurin-like_PHP"/>
</dbReference>
<dbReference type="Proteomes" id="UP000595847">
    <property type="component" value="Chromosome"/>
</dbReference>
<comment type="similarity">
    <text evidence="4">Belongs to the metallophosphoesterase superfamily.</text>
</comment>
<dbReference type="FunFam" id="3.60.21.10:FF:000028">
    <property type="entry name" value="Putative metallophosphoesterase"/>
    <property type="match status" value="1"/>
</dbReference>
<dbReference type="Gene3D" id="3.60.21.10">
    <property type="match status" value="1"/>
</dbReference>
<feature type="domain" description="Calcineurin-like phosphoesterase" evidence="5">
    <location>
        <begin position="69"/>
        <end position="230"/>
    </location>
</feature>
<name>A0A7T5EHS8_9BACL</name>
<dbReference type="SUPFAM" id="SSF56300">
    <property type="entry name" value="Metallo-dependent phosphatases"/>
    <property type="match status" value="1"/>
</dbReference>
<evidence type="ECO:0000313" key="7">
    <source>
        <dbReference type="EMBL" id="QUO39952.1"/>
    </source>
</evidence>
<dbReference type="Pfam" id="PF00149">
    <property type="entry name" value="Metallophos"/>
    <property type="match status" value="1"/>
</dbReference>
<dbReference type="PANTHER" id="PTHR31302">
    <property type="entry name" value="TRANSMEMBRANE PROTEIN WITH METALLOPHOSPHOESTERASE DOMAIN-RELATED"/>
    <property type="match status" value="1"/>
</dbReference>
<comment type="cofactor">
    <cofactor evidence="1">
        <name>a divalent metal cation</name>
        <dbReference type="ChEBI" id="CHEBI:60240"/>
    </cofactor>
</comment>
<keyword evidence="9" id="KW-1185">Reference proteome</keyword>
<evidence type="ECO:0000313" key="8">
    <source>
        <dbReference type="Proteomes" id="UP000595847"/>
    </source>
</evidence>
<dbReference type="KEGG" id="bcop:JD108_13080"/>
<dbReference type="InterPro" id="IPR029052">
    <property type="entry name" value="Metallo-depent_PP-like"/>
</dbReference>
<evidence type="ECO:0000256" key="1">
    <source>
        <dbReference type="ARBA" id="ARBA00001968"/>
    </source>
</evidence>
<protein>
    <submittedName>
        <fullName evidence="6">Metallophosphoesterase</fullName>
    </submittedName>
</protein>
<dbReference type="GO" id="GO:0008758">
    <property type="term" value="F:UDP-2,3-diacylglucosamine hydrolase activity"/>
    <property type="evidence" value="ECO:0007669"/>
    <property type="project" value="TreeGrafter"/>
</dbReference>
<evidence type="ECO:0000313" key="6">
    <source>
        <dbReference type="EMBL" id="QQE72874.1"/>
    </source>
</evidence>
<dbReference type="CDD" id="cd07385">
    <property type="entry name" value="MPP_YkuE_C"/>
    <property type="match status" value="1"/>
</dbReference>